<feature type="repeat" description="WD" evidence="11">
    <location>
        <begin position="248"/>
        <end position="291"/>
    </location>
</feature>
<reference evidence="12" key="1">
    <citation type="submission" date="2023-08" db="EMBL/GenBank/DDBJ databases">
        <authorList>
            <person name="Audoor S."/>
            <person name="Bilcke G."/>
        </authorList>
    </citation>
    <scope>NUCLEOTIDE SEQUENCE</scope>
</reference>
<evidence type="ECO:0000256" key="8">
    <source>
        <dbReference type="ARBA" id="ARBA00022694"/>
    </source>
</evidence>
<keyword evidence="13" id="KW-1185">Reference proteome</keyword>
<feature type="repeat" description="WD" evidence="11">
    <location>
        <begin position="690"/>
        <end position="731"/>
    </location>
</feature>
<keyword evidence="9" id="KW-0677">Repeat</keyword>
<accession>A0AAD2PU18</accession>
<dbReference type="InterPro" id="IPR011047">
    <property type="entry name" value="Quinoprotein_ADH-like_sf"/>
</dbReference>
<dbReference type="PROSITE" id="PS50082">
    <property type="entry name" value="WD_REPEATS_2"/>
    <property type="match status" value="5"/>
</dbReference>
<evidence type="ECO:0000256" key="2">
    <source>
        <dbReference type="ARBA" id="ARBA00004496"/>
    </source>
</evidence>
<evidence type="ECO:0000313" key="12">
    <source>
        <dbReference type="EMBL" id="CAJ1947592.1"/>
    </source>
</evidence>
<evidence type="ECO:0000256" key="5">
    <source>
        <dbReference type="ARBA" id="ARBA00020267"/>
    </source>
</evidence>
<evidence type="ECO:0000256" key="9">
    <source>
        <dbReference type="ARBA" id="ARBA00022737"/>
    </source>
</evidence>
<dbReference type="PANTHER" id="PTHR44111">
    <property type="entry name" value="ELONGATOR COMPLEX PROTEIN 2"/>
    <property type="match status" value="1"/>
</dbReference>
<evidence type="ECO:0000256" key="6">
    <source>
        <dbReference type="ARBA" id="ARBA00022490"/>
    </source>
</evidence>
<protein>
    <recommendedName>
        <fullName evidence="5">Elongator complex protein 2</fullName>
    </recommendedName>
</protein>
<evidence type="ECO:0000256" key="11">
    <source>
        <dbReference type="PROSITE-ProRule" id="PRU00221"/>
    </source>
</evidence>
<evidence type="ECO:0000256" key="7">
    <source>
        <dbReference type="ARBA" id="ARBA00022574"/>
    </source>
</evidence>
<dbReference type="GO" id="GO:0005634">
    <property type="term" value="C:nucleus"/>
    <property type="evidence" value="ECO:0007669"/>
    <property type="project" value="UniProtKB-SubCell"/>
</dbReference>
<organism evidence="12 13">
    <name type="scientific">Cylindrotheca closterium</name>
    <dbReference type="NCBI Taxonomy" id="2856"/>
    <lineage>
        <taxon>Eukaryota</taxon>
        <taxon>Sar</taxon>
        <taxon>Stramenopiles</taxon>
        <taxon>Ochrophyta</taxon>
        <taxon>Bacillariophyta</taxon>
        <taxon>Bacillariophyceae</taxon>
        <taxon>Bacillariophycidae</taxon>
        <taxon>Bacillariales</taxon>
        <taxon>Bacillariaceae</taxon>
        <taxon>Cylindrotheca</taxon>
    </lineage>
</organism>
<comment type="subcellular location">
    <subcellularLocation>
        <location evidence="2">Cytoplasm</location>
    </subcellularLocation>
    <subcellularLocation>
        <location evidence="1">Nucleus</location>
    </subcellularLocation>
</comment>
<dbReference type="GO" id="GO:0005737">
    <property type="term" value="C:cytoplasm"/>
    <property type="evidence" value="ECO:0007669"/>
    <property type="project" value="UniProtKB-SubCell"/>
</dbReference>
<dbReference type="SUPFAM" id="SSF50978">
    <property type="entry name" value="WD40 repeat-like"/>
    <property type="match status" value="1"/>
</dbReference>
<dbReference type="SUPFAM" id="SSF50998">
    <property type="entry name" value="Quinoprotein alcohol dehydrogenase-like"/>
    <property type="match status" value="1"/>
</dbReference>
<keyword evidence="10" id="KW-0539">Nucleus</keyword>
<feature type="repeat" description="WD" evidence="11">
    <location>
        <begin position="466"/>
        <end position="498"/>
    </location>
</feature>
<evidence type="ECO:0000256" key="3">
    <source>
        <dbReference type="ARBA" id="ARBA00005043"/>
    </source>
</evidence>
<sequence length="904" mass="98241">MMGSNELSCQMLHHGASASSSSKGVILIPSIESLSKSPAKQCEIVYSSDSILNIVRPATIQLGKNDSKETIWTVYETLRTSTKASITSSNAVSTVTARREITCVSLVDTPKLDGAVNDRTVLLCGFSDGTLTSWIRSGNIWKERILVNDCDKEYGRSITDVGGILLEDGIGVIAVSCSSGGADYHSFGDNPFSSSTFSLIQLPTNVVRFQTLQSKTTLLLIGTAAPRHNKIHIYRCGGQDRPTYCGSLAGHEDWISCFDWSRTTALDYLASGSQDARIRLWKFEAKYNERAAIEPNDLDGKLSDDESRVEESWGLGEGESRLEIFHDTRATLVYLEALLIGHEEPVTSVTWHPCPQSIYGRDLILISSSMDRTMLVWGEHESGIWTPISRVGSAGGILGGSVGSSLLGFLNTQIEPTNGSWLLGHGYGGALHIFSPDLSQGESVMDGTLSVEERASLVPWKAMTCVTGHFDGITDLCWEAEFGSYLITVSNDQTCRIWAPSQADLGDAWIEIARPQVHGYGINAVASLSTADHRHLLISGADEKEIRVFDATAGFVKCLDMVSPDSSNEEDTANRVERAFIPSLGLSNKATAADGAEEDTSIGFSKSGSKLPLERDLGSVSLWPEVAKLYGHTSEVARLTSTLEARSCKVNDSPVYSDVLVASSAKARDVETACVRIWDVKENRCLQVLAGGHKSTVVALCFSPDGRYLVSSGKDRRLCLWGKRSQESQESGSQGLFHLCAAVDSSHKRIVWGAHFCPYDSSTFASCSRDGSVKIWNICTSESGHKTMEKVFQFNPTTLSTATDKPESVTTVAFAPCQLNGNALLALGLENGLMELWRVPIIKGRGSELFPEFLHSIPHQQCHASTVKKIAWRPCRDDSGTLVFATCSSDNGCRIFKVSSSNKR</sequence>
<gene>
    <name evidence="12" type="ORF">CYCCA115_LOCUS11217</name>
</gene>
<comment type="caution">
    <text evidence="12">The sequence shown here is derived from an EMBL/GenBank/DDBJ whole genome shotgun (WGS) entry which is preliminary data.</text>
</comment>
<dbReference type="Gene3D" id="2.130.10.10">
    <property type="entry name" value="YVTN repeat-like/Quinoprotein amine dehydrogenase"/>
    <property type="match status" value="3"/>
</dbReference>
<evidence type="ECO:0000256" key="4">
    <source>
        <dbReference type="ARBA" id="ARBA00005881"/>
    </source>
</evidence>
<comment type="similarity">
    <text evidence="4">Belongs to the WD repeat ELP2 family.</text>
</comment>
<dbReference type="PROSITE" id="PS50294">
    <property type="entry name" value="WD_REPEATS_REGION"/>
    <property type="match status" value="3"/>
</dbReference>
<dbReference type="Proteomes" id="UP001295423">
    <property type="component" value="Unassembled WGS sequence"/>
</dbReference>
<keyword evidence="8" id="KW-0819">tRNA processing</keyword>
<dbReference type="InterPro" id="IPR036322">
    <property type="entry name" value="WD40_repeat_dom_sf"/>
</dbReference>
<dbReference type="InterPro" id="IPR015943">
    <property type="entry name" value="WD40/YVTN_repeat-like_dom_sf"/>
</dbReference>
<dbReference type="SMART" id="SM00320">
    <property type="entry name" value="WD40"/>
    <property type="match status" value="8"/>
</dbReference>
<dbReference type="GO" id="GO:0033588">
    <property type="term" value="C:elongator holoenzyme complex"/>
    <property type="evidence" value="ECO:0007669"/>
    <property type="project" value="InterPro"/>
</dbReference>
<evidence type="ECO:0000256" key="1">
    <source>
        <dbReference type="ARBA" id="ARBA00004123"/>
    </source>
</evidence>
<keyword evidence="6" id="KW-0963">Cytoplasm</keyword>
<feature type="repeat" description="WD" evidence="11">
    <location>
        <begin position="339"/>
        <end position="377"/>
    </location>
</feature>
<evidence type="ECO:0000256" key="10">
    <source>
        <dbReference type="ARBA" id="ARBA00023242"/>
    </source>
</evidence>
<dbReference type="AlphaFoldDB" id="A0AAD2PU18"/>
<dbReference type="GO" id="GO:0002098">
    <property type="term" value="P:tRNA wobble uridine modification"/>
    <property type="evidence" value="ECO:0007669"/>
    <property type="project" value="InterPro"/>
</dbReference>
<dbReference type="PANTHER" id="PTHR44111:SF1">
    <property type="entry name" value="ELONGATOR COMPLEX PROTEIN 2"/>
    <property type="match status" value="1"/>
</dbReference>
<dbReference type="Pfam" id="PF00400">
    <property type="entry name" value="WD40"/>
    <property type="match status" value="5"/>
</dbReference>
<dbReference type="InterPro" id="IPR001680">
    <property type="entry name" value="WD40_rpt"/>
</dbReference>
<dbReference type="InterPro" id="IPR037289">
    <property type="entry name" value="Elp2"/>
</dbReference>
<dbReference type="EMBL" id="CAKOGP040001733">
    <property type="protein sequence ID" value="CAJ1947592.1"/>
    <property type="molecule type" value="Genomic_DNA"/>
</dbReference>
<proteinExistence type="inferred from homology"/>
<comment type="pathway">
    <text evidence="3">tRNA modification; 5-methoxycarbonylmethyl-2-thiouridine-tRNA biosynthesis.</text>
</comment>
<keyword evidence="7 11" id="KW-0853">WD repeat</keyword>
<feature type="repeat" description="WD" evidence="11">
    <location>
        <begin position="744"/>
        <end position="786"/>
    </location>
</feature>
<name>A0AAD2PU18_9STRA</name>
<evidence type="ECO:0000313" key="13">
    <source>
        <dbReference type="Proteomes" id="UP001295423"/>
    </source>
</evidence>